<comment type="caution">
    <text evidence="1">The sequence shown here is derived from an EMBL/GenBank/DDBJ whole genome shotgun (WGS) entry which is preliminary data.</text>
</comment>
<evidence type="ECO:0000313" key="1">
    <source>
        <dbReference type="EMBL" id="CAI9542361.1"/>
    </source>
</evidence>
<gene>
    <name evidence="1" type="ORF">SPARVUS_LOCUS2086192</name>
</gene>
<reference evidence="1" key="1">
    <citation type="submission" date="2023-05" db="EMBL/GenBank/DDBJ databases">
        <authorList>
            <person name="Stuckert A."/>
        </authorList>
    </citation>
    <scope>NUCLEOTIDE SEQUENCE</scope>
</reference>
<organism evidence="1 2">
    <name type="scientific">Staurois parvus</name>
    <dbReference type="NCBI Taxonomy" id="386267"/>
    <lineage>
        <taxon>Eukaryota</taxon>
        <taxon>Metazoa</taxon>
        <taxon>Chordata</taxon>
        <taxon>Craniata</taxon>
        <taxon>Vertebrata</taxon>
        <taxon>Euteleostomi</taxon>
        <taxon>Amphibia</taxon>
        <taxon>Batrachia</taxon>
        <taxon>Anura</taxon>
        <taxon>Neobatrachia</taxon>
        <taxon>Ranoidea</taxon>
        <taxon>Ranidae</taxon>
        <taxon>Staurois</taxon>
    </lineage>
</organism>
<sequence length="78" mass="8434">MPVIGSPLLLLTAREERRAGNQFSQERRAGNRHSTEGTCTLIIRALMISVAPSVPPFSATSMPHLTVPTSAHQCHISV</sequence>
<feature type="non-terminal residue" evidence="1">
    <location>
        <position position="78"/>
    </location>
</feature>
<name>A0ABN9B5E0_9NEOB</name>
<keyword evidence="2" id="KW-1185">Reference proteome</keyword>
<proteinExistence type="predicted"/>
<accession>A0ABN9B5E0</accession>
<protein>
    <submittedName>
        <fullName evidence="1">Uncharacterized protein</fullName>
    </submittedName>
</protein>
<evidence type="ECO:0000313" key="2">
    <source>
        <dbReference type="Proteomes" id="UP001162483"/>
    </source>
</evidence>
<dbReference type="EMBL" id="CATNWA010002202">
    <property type="protein sequence ID" value="CAI9542361.1"/>
    <property type="molecule type" value="Genomic_DNA"/>
</dbReference>
<dbReference type="Proteomes" id="UP001162483">
    <property type="component" value="Unassembled WGS sequence"/>
</dbReference>